<dbReference type="NCBIfam" id="TIGR04488">
    <property type="entry name" value="SoxY_true_GGCGG"/>
    <property type="match status" value="1"/>
</dbReference>
<sequence length="152" mass="16186">MNQSRRQFMTRVGKSVAFLVAVVNLPRVVWANWSASAFAATDLDTAIVERYGNLAIADSDAIQLKAPSIAENGAVVPISIATTLAAKSISVFVEKNPSPLSCSFNIQPRMNTDVSVRIRMGATSNLIVLVEADGKLYRTSQEVKVTIGGCGG</sequence>
<keyword evidence="3" id="KW-1185">Reference proteome</keyword>
<protein>
    <submittedName>
        <fullName evidence="2">Sulfur oxidation protein SoxY</fullName>
    </submittedName>
</protein>
<dbReference type="InterPro" id="IPR038162">
    <property type="entry name" value="SoxY_sf"/>
</dbReference>
<dbReference type="InterPro" id="IPR006311">
    <property type="entry name" value="TAT_signal"/>
</dbReference>
<name>A0A2K8KRU3_9GAMM</name>
<evidence type="ECO:0000313" key="2">
    <source>
        <dbReference type="EMBL" id="ATX77450.1"/>
    </source>
</evidence>
<dbReference type="KEGG" id="rfo:REIFOR_02319"/>
<organism evidence="2 3">
    <name type="scientific">Reinekea forsetii</name>
    <dbReference type="NCBI Taxonomy" id="1336806"/>
    <lineage>
        <taxon>Bacteria</taxon>
        <taxon>Pseudomonadati</taxon>
        <taxon>Pseudomonadota</taxon>
        <taxon>Gammaproteobacteria</taxon>
        <taxon>Oceanospirillales</taxon>
        <taxon>Saccharospirillaceae</taxon>
        <taxon>Reinekea</taxon>
    </lineage>
</organism>
<dbReference type="OrthoDB" id="9798154at2"/>
<proteinExistence type="predicted"/>
<dbReference type="Pfam" id="PF13501">
    <property type="entry name" value="SoxY"/>
    <property type="match status" value="1"/>
</dbReference>
<dbReference type="PROSITE" id="PS51318">
    <property type="entry name" value="TAT"/>
    <property type="match status" value="1"/>
</dbReference>
<dbReference type="InterPro" id="IPR032711">
    <property type="entry name" value="SoxY"/>
</dbReference>
<gene>
    <name evidence="2" type="primary">soxY</name>
    <name evidence="2" type="ORF">REIFOR_02319</name>
</gene>
<dbReference type="Proteomes" id="UP000229757">
    <property type="component" value="Chromosome"/>
</dbReference>
<dbReference type="PIRSF" id="PIRSF010312">
    <property type="entry name" value="Sulphur_oxidation_SoxY"/>
    <property type="match status" value="1"/>
</dbReference>
<dbReference type="Gene3D" id="2.60.40.2470">
    <property type="entry name" value="SoxY domain"/>
    <property type="match status" value="1"/>
</dbReference>
<dbReference type="RefSeq" id="WP_100257707.1">
    <property type="nucleotide sequence ID" value="NZ_CP011797.1"/>
</dbReference>
<feature type="domain" description="Ig-like SoxY" evidence="1">
    <location>
        <begin position="51"/>
        <end position="150"/>
    </location>
</feature>
<dbReference type="EMBL" id="CP011797">
    <property type="protein sequence ID" value="ATX77450.1"/>
    <property type="molecule type" value="Genomic_DNA"/>
</dbReference>
<accession>A0A2K8KRU3</accession>
<dbReference type="AlphaFoldDB" id="A0A2K8KRU3"/>
<evidence type="ECO:0000259" key="1">
    <source>
        <dbReference type="Pfam" id="PF13501"/>
    </source>
</evidence>
<dbReference type="InterPro" id="IPR016568">
    <property type="entry name" value="Sulphur_oxidation_SoxY"/>
</dbReference>
<evidence type="ECO:0000313" key="3">
    <source>
        <dbReference type="Proteomes" id="UP000229757"/>
    </source>
</evidence>
<reference evidence="2 3" key="1">
    <citation type="journal article" date="2017" name="Environ. Microbiol.">
        <title>Genomic and physiological analyses of 'Reinekea forsetii' reveal a versatile opportunistic lifestyle during spring algae blooms.</title>
        <authorList>
            <person name="Avci B."/>
            <person name="Hahnke R.L."/>
            <person name="Chafee M."/>
            <person name="Fischer T."/>
            <person name="Gruber-Vodicka H."/>
            <person name="Tegetmeyer H.E."/>
            <person name="Harder J."/>
            <person name="Fuchs B.M."/>
            <person name="Amann R.I."/>
            <person name="Teeling H."/>
        </authorList>
    </citation>
    <scope>NUCLEOTIDE SEQUENCE [LARGE SCALE GENOMIC DNA]</scope>
    <source>
        <strain evidence="2 3">Hel1_31_D35</strain>
    </source>
</reference>